<comment type="caution">
    <text evidence="2">The sequence shown here is derived from an EMBL/GenBank/DDBJ whole genome shotgun (WGS) entry which is preliminary data.</text>
</comment>
<dbReference type="Proteomes" id="UP001302126">
    <property type="component" value="Unassembled WGS sequence"/>
</dbReference>
<reference evidence="2" key="1">
    <citation type="journal article" date="2023" name="Mol. Phylogenet. Evol.">
        <title>Genome-scale phylogeny and comparative genomics of the fungal order Sordariales.</title>
        <authorList>
            <person name="Hensen N."/>
            <person name="Bonometti L."/>
            <person name="Westerberg I."/>
            <person name="Brannstrom I.O."/>
            <person name="Guillou S."/>
            <person name="Cros-Aarteil S."/>
            <person name="Calhoun S."/>
            <person name="Haridas S."/>
            <person name="Kuo A."/>
            <person name="Mondo S."/>
            <person name="Pangilinan J."/>
            <person name="Riley R."/>
            <person name="LaButti K."/>
            <person name="Andreopoulos B."/>
            <person name="Lipzen A."/>
            <person name="Chen C."/>
            <person name="Yan M."/>
            <person name="Daum C."/>
            <person name="Ng V."/>
            <person name="Clum A."/>
            <person name="Steindorff A."/>
            <person name="Ohm R.A."/>
            <person name="Martin F."/>
            <person name="Silar P."/>
            <person name="Natvig D.O."/>
            <person name="Lalanne C."/>
            <person name="Gautier V."/>
            <person name="Ament-Velasquez S.L."/>
            <person name="Kruys A."/>
            <person name="Hutchinson M.I."/>
            <person name="Powell A.J."/>
            <person name="Barry K."/>
            <person name="Miller A.N."/>
            <person name="Grigoriev I.V."/>
            <person name="Debuchy R."/>
            <person name="Gladieux P."/>
            <person name="Hiltunen Thoren M."/>
            <person name="Johannesson H."/>
        </authorList>
    </citation>
    <scope>NUCLEOTIDE SEQUENCE</scope>
    <source>
        <strain evidence="2">PSN309</strain>
    </source>
</reference>
<keyword evidence="3" id="KW-1185">Reference proteome</keyword>
<reference evidence="2" key="2">
    <citation type="submission" date="2023-05" db="EMBL/GenBank/DDBJ databases">
        <authorList>
            <consortium name="Lawrence Berkeley National Laboratory"/>
            <person name="Steindorff A."/>
            <person name="Hensen N."/>
            <person name="Bonometti L."/>
            <person name="Westerberg I."/>
            <person name="Brannstrom I.O."/>
            <person name="Guillou S."/>
            <person name="Cros-Aarteil S."/>
            <person name="Calhoun S."/>
            <person name="Haridas S."/>
            <person name="Kuo A."/>
            <person name="Mondo S."/>
            <person name="Pangilinan J."/>
            <person name="Riley R."/>
            <person name="Labutti K."/>
            <person name="Andreopoulos B."/>
            <person name="Lipzen A."/>
            <person name="Chen C."/>
            <person name="Yanf M."/>
            <person name="Daum C."/>
            <person name="Ng V."/>
            <person name="Clum A."/>
            <person name="Ohm R."/>
            <person name="Martin F."/>
            <person name="Silar P."/>
            <person name="Natvig D."/>
            <person name="Lalanne C."/>
            <person name="Gautier V."/>
            <person name="Ament-Velasquez S.L."/>
            <person name="Kruys A."/>
            <person name="Hutchinson M.I."/>
            <person name="Powell A.J."/>
            <person name="Barry K."/>
            <person name="Miller A.N."/>
            <person name="Grigoriev I.V."/>
            <person name="Debuchy R."/>
            <person name="Gladieux P."/>
            <person name="Thoren M.H."/>
            <person name="Johannesson H."/>
        </authorList>
    </citation>
    <scope>NUCLEOTIDE SEQUENCE</scope>
    <source>
        <strain evidence="2">PSN309</strain>
    </source>
</reference>
<evidence type="ECO:0000313" key="2">
    <source>
        <dbReference type="EMBL" id="KAK4187634.1"/>
    </source>
</evidence>
<evidence type="ECO:0000313" key="3">
    <source>
        <dbReference type="Proteomes" id="UP001302126"/>
    </source>
</evidence>
<organism evidence="2 3">
    <name type="scientific">Podospora australis</name>
    <dbReference type="NCBI Taxonomy" id="1536484"/>
    <lineage>
        <taxon>Eukaryota</taxon>
        <taxon>Fungi</taxon>
        <taxon>Dikarya</taxon>
        <taxon>Ascomycota</taxon>
        <taxon>Pezizomycotina</taxon>
        <taxon>Sordariomycetes</taxon>
        <taxon>Sordariomycetidae</taxon>
        <taxon>Sordariales</taxon>
        <taxon>Podosporaceae</taxon>
        <taxon>Podospora</taxon>
    </lineage>
</organism>
<sequence length="124" mass="13131">MKTQSILTAFGSILLLAVQSASAGCYSSGDVWPNTESARQFVQDACFNNGGMFTGNYAAGQTKSMCPKSGGKGLLFQVQNMGGGTADLDNQECYNRLTNEIFGCGRGGETVFGGWRYRADPGNC</sequence>
<evidence type="ECO:0000256" key="1">
    <source>
        <dbReference type="SAM" id="SignalP"/>
    </source>
</evidence>
<protein>
    <submittedName>
        <fullName evidence="2">Septin</fullName>
    </submittedName>
</protein>
<feature type="signal peptide" evidence="1">
    <location>
        <begin position="1"/>
        <end position="23"/>
    </location>
</feature>
<name>A0AAN6WT64_9PEZI</name>
<accession>A0AAN6WT64</accession>
<proteinExistence type="predicted"/>
<dbReference type="AlphaFoldDB" id="A0AAN6WT64"/>
<dbReference type="PROSITE" id="PS51257">
    <property type="entry name" value="PROKAR_LIPOPROTEIN"/>
    <property type="match status" value="1"/>
</dbReference>
<dbReference type="EMBL" id="MU864399">
    <property type="protein sequence ID" value="KAK4187634.1"/>
    <property type="molecule type" value="Genomic_DNA"/>
</dbReference>
<gene>
    <name evidence="2" type="ORF">QBC35DRAFT_434536</name>
</gene>
<keyword evidence="1" id="KW-0732">Signal</keyword>
<feature type="chain" id="PRO_5043039829" evidence="1">
    <location>
        <begin position="24"/>
        <end position="124"/>
    </location>
</feature>